<protein>
    <submittedName>
        <fullName evidence="2">G6710 protein</fullName>
    </submittedName>
</protein>
<keyword evidence="3" id="KW-1185">Reference proteome</keyword>
<feature type="signal peptide" evidence="1">
    <location>
        <begin position="1"/>
        <end position="16"/>
    </location>
</feature>
<evidence type="ECO:0000313" key="3">
    <source>
        <dbReference type="Proteomes" id="UP001497392"/>
    </source>
</evidence>
<evidence type="ECO:0000313" key="2">
    <source>
        <dbReference type="EMBL" id="CAL5224084.1"/>
    </source>
</evidence>
<gene>
    <name evidence="2" type="primary">g6710</name>
    <name evidence="2" type="ORF">VP750_LOCUS5743</name>
</gene>
<dbReference type="CDD" id="cd00761">
    <property type="entry name" value="Glyco_tranf_GTA_type"/>
    <property type="match status" value="1"/>
</dbReference>
<reference evidence="2 3" key="1">
    <citation type="submission" date="2024-06" db="EMBL/GenBank/DDBJ databases">
        <authorList>
            <person name="Kraege A."/>
            <person name="Thomma B."/>
        </authorList>
    </citation>
    <scope>NUCLEOTIDE SEQUENCE [LARGE SCALE GENOMIC DNA]</scope>
</reference>
<accession>A0ABP1FYD0</accession>
<proteinExistence type="predicted"/>
<dbReference type="Proteomes" id="UP001497392">
    <property type="component" value="Unassembled WGS sequence"/>
</dbReference>
<comment type="caution">
    <text evidence="2">The sequence shown here is derived from an EMBL/GenBank/DDBJ whole genome shotgun (WGS) entry which is preliminary data.</text>
</comment>
<sequence>MRRACAIILFATGAWGASVNRHVYLGLDTADMTAKLAYNPHPAELFAIRPVSVHIVVPCIGRRSIFRLLASLKPQLEPQDHITVAFDGIDTHNIFEEVNKELASMPGNNKAVMEVVAAKDSGNTPRNKHRHEAGDFVLFADDDNHYTADALSIVRRVVQHDHEALYIFQMQLTKDVVIPIPGAERVVIGEVDTGCAVVPSKYAHLADWTTGQTPYGGDGHYLHTLSELMPRTYFMERIIYVYSGENRGKDV</sequence>
<evidence type="ECO:0000256" key="1">
    <source>
        <dbReference type="SAM" id="SignalP"/>
    </source>
</evidence>
<feature type="chain" id="PRO_5046255924" evidence="1">
    <location>
        <begin position="17"/>
        <end position="251"/>
    </location>
</feature>
<name>A0ABP1FYD0_9CHLO</name>
<organism evidence="2 3">
    <name type="scientific">Coccomyxa viridis</name>
    <dbReference type="NCBI Taxonomy" id="1274662"/>
    <lineage>
        <taxon>Eukaryota</taxon>
        <taxon>Viridiplantae</taxon>
        <taxon>Chlorophyta</taxon>
        <taxon>core chlorophytes</taxon>
        <taxon>Trebouxiophyceae</taxon>
        <taxon>Trebouxiophyceae incertae sedis</taxon>
        <taxon>Coccomyxaceae</taxon>
        <taxon>Coccomyxa</taxon>
    </lineage>
</organism>
<dbReference type="EMBL" id="CAXHTA020000010">
    <property type="protein sequence ID" value="CAL5224084.1"/>
    <property type="molecule type" value="Genomic_DNA"/>
</dbReference>
<dbReference type="InterPro" id="IPR029044">
    <property type="entry name" value="Nucleotide-diphossugar_trans"/>
</dbReference>
<dbReference type="SUPFAM" id="SSF53448">
    <property type="entry name" value="Nucleotide-diphospho-sugar transferases"/>
    <property type="match status" value="1"/>
</dbReference>
<keyword evidence="1" id="KW-0732">Signal</keyword>